<reference evidence="8 9" key="1">
    <citation type="journal article" date="2009" name="Genome Res.">
        <title>Comparative genomics of the fungal pathogens Candida dubliniensis and Candida albicans.</title>
        <authorList>
            <person name="Jackson A.P."/>
            <person name="Gamble J.A."/>
            <person name="Yeomans T."/>
            <person name="Moran G.P."/>
            <person name="Saunders D."/>
            <person name="Harris D."/>
            <person name="Aslett M."/>
            <person name="Barrell J.F."/>
            <person name="Butler G."/>
            <person name="Citiulo F."/>
            <person name="Coleman D.C."/>
            <person name="de Groot P.W.J."/>
            <person name="Goodwin T.J."/>
            <person name="Quail M.A."/>
            <person name="McQuillan J."/>
            <person name="Munro C.A."/>
            <person name="Pain A."/>
            <person name="Poulter R.T."/>
            <person name="Rajandream M.A."/>
            <person name="Renauld H."/>
            <person name="Spiering M.J."/>
            <person name="Tivey A."/>
            <person name="Gow N.A.R."/>
            <person name="Barrell B."/>
            <person name="Sullivan D.J."/>
            <person name="Berriman M."/>
        </authorList>
    </citation>
    <scope>NUCLEOTIDE SEQUENCE [LARGE SCALE GENOMIC DNA]</scope>
    <source>
        <strain evidence="9">CD36 / ATCC MYA-646 / CBS 7987 / NCPF 3949 / NRRL Y-17841</strain>
    </source>
</reference>
<dbReference type="eggNOG" id="KOG0566">
    <property type="taxonomic scope" value="Eukaryota"/>
</dbReference>
<evidence type="ECO:0000256" key="1">
    <source>
        <dbReference type="ARBA" id="ARBA00008943"/>
    </source>
</evidence>
<dbReference type="AlphaFoldDB" id="B9WCA6"/>
<evidence type="ECO:0000313" key="7">
    <source>
        <dbReference type="CGD" id="CAL0000169307"/>
    </source>
</evidence>
<dbReference type="KEGG" id="cdu:CD36_22490"/>
<dbReference type="PANTHER" id="PTHR11200">
    <property type="entry name" value="INOSITOL 5-PHOSPHATASE"/>
    <property type="match status" value="1"/>
</dbReference>
<dbReference type="Pfam" id="PF22669">
    <property type="entry name" value="Exo_endo_phos2"/>
    <property type="match status" value="1"/>
</dbReference>
<dbReference type="EMBL" id="FM992689">
    <property type="protein sequence ID" value="CAX44028.1"/>
    <property type="molecule type" value="Genomic_DNA"/>
</dbReference>
<feature type="region of interest" description="Disordered" evidence="5">
    <location>
        <begin position="926"/>
        <end position="1062"/>
    </location>
</feature>
<evidence type="ECO:0000313" key="9">
    <source>
        <dbReference type="Proteomes" id="UP000002605"/>
    </source>
</evidence>
<feature type="compositionally biased region" description="Polar residues" evidence="5">
    <location>
        <begin position="982"/>
        <end position="996"/>
    </location>
</feature>
<proteinExistence type="inferred from homology"/>
<dbReference type="RefSeq" id="XP_002418723.1">
    <property type="nucleotide sequence ID" value="XM_002418678.1"/>
</dbReference>
<feature type="compositionally biased region" description="Low complexity" evidence="5">
    <location>
        <begin position="941"/>
        <end position="957"/>
    </location>
</feature>
<dbReference type="GO" id="GO:0005737">
    <property type="term" value="C:cytoplasm"/>
    <property type="evidence" value="ECO:0007669"/>
    <property type="project" value="TreeGrafter"/>
</dbReference>
<dbReference type="GeneID" id="8046265"/>
<feature type="compositionally biased region" description="Basic and acidic residues" evidence="5">
    <location>
        <begin position="997"/>
        <end position="1035"/>
    </location>
</feature>
<dbReference type="SUPFAM" id="SSF56219">
    <property type="entry name" value="DNase I-like"/>
    <property type="match status" value="1"/>
</dbReference>
<organism evidence="8 9">
    <name type="scientific">Candida dubliniensis (strain CD36 / ATCC MYA-646 / CBS 7987 / NCPF 3949 / NRRL Y-17841)</name>
    <name type="common">Yeast</name>
    <dbReference type="NCBI Taxonomy" id="573826"/>
    <lineage>
        <taxon>Eukaryota</taxon>
        <taxon>Fungi</taxon>
        <taxon>Dikarya</taxon>
        <taxon>Ascomycota</taxon>
        <taxon>Saccharomycotina</taxon>
        <taxon>Pichiomycetes</taxon>
        <taxon>Debaryomycetaceae</taxon>
        <taxon>Candida/Lodderomyces clade</taxon>
        <taxon>Candida</taxon>
    </lineage>
</organism>
<dbReference type="VEuPathDB" id="FungiDB:CD36_22490"/>
<dbReference type="InterPro" id="IPR000300">
    <property type="entry name" value="IPPc"/>
</dbReference>
<dbReference type="InterPro" id="IPR046985">
    <property type="entry name" value="IP5"/>
</dbReference>
<feature type="region of interest" description="Disordered" evidence="5">
    <location>
        <begin position="879"/>
        <end position="914"/>
    </location>
</feature>
<keyword evidence="4 8" id="KW-0378">Hydrolase</keyword>
<dbReference type="InterPro" id="IPR002013">
    <property type="entry name" value="SAC_dom"/>
</dbReference>
<evidence type="ECO:0000256" key="3">
    <source>
        <dbReference type="ARBA" id="ARBA00013044"/>
    </source>
</evidence>
<dbReference type="InterPro" id="IPR036691">
    <property type="entry name" value="Endo/exonu/phosph_ase_sf"/>
</dbReference>
<evidence type="ECO:0000256" key="5">
    <source>
        <dbReference type="SAM" id="MobiDB-lite"/>
    </source>
</evidence>
<dbReference type="PANTHER" id="PTHR11200:SF257">
    <property type="entry name" value="PHOSPHOINOSITIDE 5-PHOSPHATASE"/>
    <property type="match status" value="1"/>
</dbReference>
<dbReference type="EC" id="3.1.3.36" evidence="3"/>
<feature type="domain" description="SAC" evidence="6">
    <location>
        <begin position="137"/>
        <end position="473"/>
    </location>
</feature>
<keyword evidence="9" id="KW-1185">Reference proteome</keyword>
<dbReference type="Pfam" id="PF02383">
    <property type="entry name" value="Syja_N"/>
    <property type="match status" value="1"/>
</dbReference>
<evidence type="ECO:0000259" key="6">
    <source>
        <dbReference type="PROSITE" id="PS50275"/>
    </source>
</evidence>
<dbReference type="GO" id="GO:0046856">
    <property type="term" value="P:phosphatidylinositol dephosphorylation"/>
    <property type="evidence" value="ECO:0007669"/>
    <property type="project" value="InterPro"/>
</dbReference>
<comment type="similarity">
    <text evidence="1">Belongs to the synaptojanin family.</text>
</comment>
<dbReference type="GO" id="GO:0043813">
    <property type="term" value="F:phosphatidylinositol-3,5-bisphosphate 5-phosphatase activity"/>
    <property type="evidence" value="ECO:0007669"/>
    <property type="project" value="TreeGrafter"/>
</dbReference>
<accession>B9WCA6</accession>
<dbReference type="PROSITE" id="PS50275">
    <property type="entry name" value="SAC"/>
    <property type="match status" value="1"/>
</dbReference>
<sequence>MKLLYKEDPRTLVLHSDTFSLSFRIKERDPKKPTVNVDLIPNPNITKEQGYRTLIRRDVFGCLGLIHVEDQIYLAIITGAITNVASPIENETVDKIYSVDFVSLNNDDWDFVELDSSGYPIGDEDDTARVQHPCFELRKLLSNGSFYYSNDFDLTSLLQNRGVGSPDSIDHYKPEYMWNSFLMDELIHFRSNLDTYNQLILDDNRFLTTVIRGFAKTSPIGNHGDSLTIISKQSWKRAGTRYNTRGIDDNGNVANFVETEYIYYNPSKSSIFTFTQIRGSVPTFWEQDSTLINPKITLTRSLQATQPVFNKHFSDILQSYGVCHIVDLLSKTKSSEVQISQRYQQLYNHCDKKEEIDYTAFDFHHETKIAGGFAGATKILPLLQDSLNSFGWFTYDMNSQEVITRQDGIFRVNCLDCLDRTNLIEQVICRSVLENILTNQGIYNNRMAFEGMIQKHNTLWADNGDAISQIYTGTNALKSSFSRSGKMNFAGALSDVTKSVSRMYQNTFVDGKKQSTIDILVGVDGRNSRKVKVYNPASEYIKTKLKEQESSFTSFENIKIFTGTYNVNAFNPKTIDLTSWLFPQDGSLPDMYAIGLQELIELNASSILNADGTKASQWAQLLNEQLNSFQIDEEYVLLRTESIATMALFLYVKKSKVSYVTRVAGSSKKTGLGGMAANKGACGIRCLFGTTSFAFVTCHLAAGTLAVTERYNDYSTIMQGLVFPRNYYIKDHDHVIWFGDLNYRIDIANLECRQLVANGAYQELLENDQLTRERRDRGAFSEFKEGLVKFPPTYKFDKYTNDYDTSEKQRTPSWTDRVLFLSDKKASPLKLLKYDSAADVLYSDHKAVYASFETTARIINEQVKKSILNEIISSLALKKITPSPSPSPAPSTTATISSSSNLTRSSTSIMTPTPVSAASRDLIHGLGQTTTTTPPPPPPARRATTTIPPIGFSSTPLIPSPLSSPAPSEKKHDVKPIPPMKRNTTLNDIKSPSLNRGSKDDTDIDTVKKLDVKPMVPKKPENLKSTHNNQLEKSETNGNTNGDSIVAPKTMASWQPLVPGRK</sequence>
<dbReference type="OrthoDB" id="405996at2759"/>
<dbReference type="GO" id="GO:0004439">
    <property type="term" value="F:phosphatidylinositol-4,5-bisphosphate 5-phosphatase activity"/>
    <property type="evidence" value="ECO:0007669"/>
    <property type="project" value="UniProtKB-EC"/>
</dbReference>
<dbReference type="GO" id="GO:0016020">
    <property type="term" value="C:membrane"/>
    <property type="evidence" value="ECO:0007669"/>
    <property type="project" value="TreeGrafter"/>
</dbReference>
<protein>
    <recommendedName>
        <fullName evidence="3">phosphoinositide 5-phosphatase</fullName>
        <ecNumber evidence="3">3.1.3.36</ecNumber>
    </recommendedName>
</protein>
<dbReference type="Gene3D" id="3.60.10.10">
    <property type="entry name" value="Endonuclease/exonuclease/phosphatase"/>
    <property type="match status" value="1"/>
</dbReference>
<feature type="compositionally biased region" description="Low complexity" evidence="5">
    <location>
        <begin position="890"/>
        <end position="908"/>
    </location>
</feature>
<dbReference type="CGD" id="CAL0000169307">
    <property type="gene designation" value="Cd36_22490"/>
</dbReference>
<name>B9WCA6_CANDC</name>
<gene>
    <name evidence="7" type="ordered locus">Cd36_22490</name>
    <name evidence="8" type="ORF">CD36_22490</name>
</gene>
<evidence type="ECO:0000313" key="8">
    <source>
        <dbReference type="EMBL" id="CAX44028.1"/>
    </source>
</evidence>
<dbReference type="SMART" id="SM00128">
    <property type="entry name" value="IPPc"/>
    <property type="match status" value="1"/>
</dbReference>
<evidence type="ECO:0000256" key="2">
    <source>
        <dbReference type="ARBA" id="ARBA00009678"/>
    </source>
</evidence>
<dbReference type="Proteomes" id="UP000002605">
    <property type="component" value="Chromosome 2"/>
</dbReference>
<evidence type="ECO:0000256" key="4">
    <source>
        <dbReference type="ARBA" id="ARBA00022801"/>
    </source>
</evidence>
<dbReference type="HOGENOM" id="CLU_003016_2_0_1"/>
<comment type="similarity">
    <text evidence="2">In the central section; belongs to the inositol 1,4,5-trisphosphate 5-phosphatase family.</text>
</comment>